<protein>
    <recommendedName>
        <fullName evidence="1">peptidyl-tRNA hydrolase</fullName>
        <ecNumber evidence="1">3.1.1.29</ecNumber>
    </recommendedName>
</protein>
<proteinExistence type="inferred from homology"/>
<dbReference type="PANTHER" id="PTHR12649">
    <property type="entry name" value="PEPTIDYL-TRNA HYDROLASE 2"/>
    <property type="match status" value="1"/>
</dbReference>
<keyword evidence="2" id="KW-0378">Hydrolase</keyword>
<evidence type="ECO:0000313" key="6">
    <source>
        <dbReference type="Proteomes" id="UP000292052"/>
    </source>
</evidence>
<comment type="similarity">
    <text evidence="3">Belongs to the PTH2 family.</text>
</comment>
<dbReference type="Proteomes" id="UP000292052">
    <property type="component" value="Unassembled WGS sequence"/>
</dbReference>
<keyword evidence="6" id="KW-1185">Reference proteome</keyword>
<dbReference type="InterPro" id="IPR002833">
    <property type="entry name" value="PTH2"/>
</dbReference>
<dbReference type="GO" id="GO:0005829">
    <property type="term" value="C:cytosol"/>
    <property type="evidence" value="ECO:0007669"/>
    <property type="project" value="TreeGrafter"/>
</dbReference>
<organism evidence="5 6">
    <name type="scientific">Asbolus verrucosus</name>
    <name type="common">Desert ironclad beetle</name>
    <dbReference type="NCBI Taxonomy" id="1661398"/>
    <lineage>
        <taxon>Eukaryota</taxon>
        <taxon>Metazoa</taxon>
        <taxon>Ecdysozoa</taxon>
        <taxon>Arthropoda</taxon>
        <taxon>Hexapoda</taxon>
        <taxon>Insecta</taxon>
        <taxon>Pterygota</taxon>
        <taxon>Neoptera</taxon>
        <taxon>Endopterygota</taxon>
        <taxon>Coleoptera</taxon>
        <taxon>Polyphaga</taxon>
        <taxon>Cucujiformia</taxon>
        <taxon>Tenebrionidae</taxon>
        <taxon>Pimeliinae</taxon>
        <taxon>Asbolus</taxon>
    </lineage>
</organism>
<evidence type="ECO:0000256" key="2">
    <source>
        <dbReference type="ARBA" id="ARBA00022801"/>
    </source>
</evidence>
<dbReference type="Gene3D" id="3.40.1490.10">
    <property type="entry name" value="Bit1"/>
    <property type="match status" value="1"/>
</dbReference>
<dbReference type="EC" id="3.1.1.29" evidence="1"/>
<evidence type="ECO:0000256" key="4">
    <source>
        <dbReference type="ARBA" id="ARBA00048707"/>
    </source>
</evidence>
<evidence type="ECO:0000256" key="1">
    <source>
        <dbReference type="ARBA" id="ARBA00013260"/>
    </source>
</evidence>
<dbReference type="PANTHER" id="PTHR12649:SF11">
    <property type="entry name" value="PEPTIDYL-TRNA HYDROLASE 2, MITOCHONDRIAL"/>
    <property type="match status" value="1"/>
</dbReference>
<dbReference type="OrthoDB" id="1733656at2759"/>
<evidence type="ECO:0000313" key="5">
    <source>
        <dbReference type="EMBL" id="RZC40037.1"/>
    </source>
</evidence>
<dbReference type="InterPro" id="IPR023476">
    <property type="entry name" value="Pep_tRNA_hydro_II_dom_sf"/>
</dbReference>
<evidence type="ECO:0000256" key="3">
    <source>
        <dbReference type="ARBA" id="ARBA00038050"/>
    </source>
</evidence>
<comment type="catalytic activity">
    <reaction evidence="4">
        <text>an N-acyl-L-alpha-aminoacyl-tRNA + H2O = an N-acyl-L-amino acid + a tRNA + H(+)</text>
        <dbReference type="Rhea" id="RHEA:54448"/>
        <dbReference type="Rhea" id="RHEA-COMP:10123"/>
        <dbReference type="Rhea" id="RHEA-COMP:13883"/>
        <dbReference type="ChEBI" id="CHEBI:15377"/>
        <dbReference type="ChEBI" id="CHEBI:15378"/>
        <dbReference type="ChEBI" id="CHEBI:59874"/>
        <dbReference type="ChEBI" id="CHEBI:78442"/>
        <dbReference type="ChEBI" id="CHEBI:138191"/>
        <dbReference type="EC" id="3.1.1.29"/>
    </reaction>
</comment>
<dbReference type="SUPFAM" id="SSF102462">
    <property type="entry name" value="Peptidyl-tRNA hydrolase II"/>
    <property type="match status" value="1"/>
</dbReference>
<comment type="caution">
    <text evidence="5">The sequence shown here is derived from an EMBL/GenBank/DDBJ whole genome shotgun (WGS) entry which is preliminary data.</text>
</comment>
<dbReference type="AlphaFoldDB" id="A0A482W5Q0"/>
<dbReference type="FunFam" id="3.40.1490.10:FF:000001">
    <property type="entry name" value="Peptidyl-tRNA hydrolase 2"/>
    <property type="match status" value="1"/>
</dbReference>
<dbReference type="EMBL" id="QDEB01029548">
    <property type="protein sequence ID" value="RZC40037.1"/>
    <property type="molecule type" value="Genomic_DNA"/>
</dbReference>
<gene>
    <name evidence="5" type="ORF">BDFB_014602</name>
</gene>
<dbReference type="NCBIfam" id="NF003314">
    <property type="entry name" value="PRK04322.1"/>
    <property type="match status" value="1"/>
</dbReference>
<dbReference type="Pfam" id="PF01981">
    <property type="entry name" value="PTH2"/>
    <property type="match status" value="1"/>
</dbReference>
<sequence length="139" mass="15236">MVIIIRTDLNMGKGKIASQAAHAAVSLYESALKSSNPHLKSWLLSGQPKVILKVDSYNALISVYDGAKLNNLNACVIRDAGLTQIEAGAVTADRIGPGKEKDIDKLTKTLKLLQLFICNIRILYIKIFKLIDVFVKLTI</sequence>
<reference evidence="5 6" key="1">
    <citation type="submission" date="2017-03" db="EMBL/GenBank/DDBJ databases">
        <title>Genome of the blue death feigning beetle - Asbolus verrucosus.</title>
        <authorList>
            <person name="Rider S.D."/>
        </authorList>
    </citation>
    <scope>NUCLEOTIDE SEQUENCE [LARGE SCALE GENOMIC DNA]</scope>
    <source>
        <strain evidence="5">Butters</strain>
        <tissue evidence="5">Head and leg muscle</tissue>
    </source>
</reference>
<name>A0A482W5Q0_ASBVE</name>
<dbReference type="GO" id="GO:0004045">
    <property type="term" value="F:peptidyl-tRNA hydrolase activity"/>
    <property type="evidence" value="ECO:0007669"/>
    <property type="project" value="UniProtKB-EC"/>
</dbReference>
<accession>A0A482W5Q0</accession>
<dbReference type="NCBIfam" id="TIGR00283">
    <property type="entry name" value="arch_pth2"/>
    <property type="match status" value="1"/>
</dbReference>